<evidence type="ECO:0008006" key="4">
    <source>
        <dbReference type="Google" id="ProtNLM"/>
    </source>
</evidence>
<dbReference type="PANTHER" id="PTHR40940">
    <property type="entry name" value="PROTEIN BATD-RELATED"/>
    <property type="match status" value="1"/>
</dbReference>
<proteinExistence type="predicted"/>
<keyword evidence="1" id="KW-1133">Transmembrane helix</keyword>
<dbReference type="AlphaFoldDB" id="A0A2Z3GI72"/>
<protein>
    <recommendedName>
        <fullName evidence="4">Protein BatD</fullName>
    </recommendedName>
</protein>
<dbReference type="OrthoDB" id="2079210at2"/>
<feature type="transmembrane region" description="Helical" evidence="1">
    <location>
        <begin position="483"/>
        <end position="502"/>
    </location>
</feature>
<organism evidence="2 3">
    <name type="scientific">Hymenobacter nivis</name>
    <dbReference type="NCBI Taxonomy" id="1850093"/>
    <lineage>
        <taxon>Bacteria</taxon>
        <taxon>Pseudomonadati</taxon>
        <taxon>Bacteroidota</taxon>
        <taxon>Cytophagia</taxon>
        <taxon>Cytophagales</taxon>
        <taxon>Hymenobacteraceae</taxon>
        <taxon>Hymenobacter</taxon>
    </lineage>
</organism>
<reference evidence="3" key="1">
    <citation type="submission" date="2018-04" db="EMBL/GenBank/DDBJ databases">
        <title>Complete genome of Antarctic heterotrophic bacterium Hymenobacter nivis.</title>
        <authorList>
            <person name="Terashima M."/>
        </authorList>
    </citation>
    <scope>NUCLEOTIDE SEQUENCE [LARGE SCALE GENOMIC DNA]</scope>
    <source>
        <strain evidence="3">NBRC 111535</strain>
    </source>
</reference>
<evidence type="ECO:0000313" key="2">
    <source>
        <dbReference type="EMBL" id="AWM33443.1"/>
    </source>
</evidence>
<dbReference type="KEGG" id="hnv:DDQ68_12000"/>
<dbReference type="InterPro" id="IPR025738">
    <property type="entry name" value="BatD"/>
</dbReference>
<evidence type="ECO:0000256" key="1">
    <source>
        <dbReference type="SAM" id="Phobius"/>
    </source>
</evidence>
<dbReference type="PANTHER" id="PTHR40940:SF2">
    <property type="entry name" value="BATD"/>
    <property type="match status" value="1"/>
</dbReference>
<accession>A0A2Z3GI72</accession>
<evidence type="ECO:0000313" key="3">
    <source>
        <dbReference type="Proteomes" id="UP000245999"/>
    </source>
</evidence>
<keyword evidence="1" id="KW-0472">Membrane</keyword>
<keyword evidence="3" id="KW-1185">Reference proteome</keyword>
<name>A0A2Z3GI72_9BACT</name>
<dbReference type="Proteomes" id="UP000245999">
    <property type="component" value="Chromosome"/>
</dbReference>
<gene>
    <name evidence="2" type="ORF">DDQ68_12000</name>
</gene>
<sequence>MIEIKNRLRTIALPFLAIIFSLLAARPSWAQPEPLHAELVLGPASVPVTGTYTLAFRLRGAPLAEYTEFPDLEGFKKAGKTSTTTTQIVAGRRFSELTLTQRYAPYGEGDYAIKPFQLTVNGLRVRSGGGTVHVGPAVITVPAAKAPAAGTAPLQGVGALDQLFGKPKPALYLDVPDRGALALEADRRQVYVGEGVRVALSFYLRPADQAVLAFHDFDEQLPRLIGQLRQTTAWEVPAAEQRVLPDTVRRGGELLLRFRLAETTYYPLTAQPLRFPPLALTMTKFRLLKKPEPGVDGRLAQYKTYLAPALAVAVRPLPARRGGGRPAAVGHYQLHESISRTEFAAGQVFSYTFGVEGRGNLGALPPPVLAPRPGLAVYGPEVRDETLPGGGGRKLFRYRLVAQRPGPLPLDSLLQLAVFDPVTGRYDTLRSALRLQIRAGAAAAALAPAAASAAPADPFYGPAIARADAVWQPLDAYGQARRYAGGLLLALLGLATAGWWQARRRTG</sequence>
<keyword evidence="1" id="KW-0812">Transmembrane</keyword>
<dbReference type="EMBL" id="CP029145">
    <property type="protein sequence ID" value="AWM33443.1"/>
    <property type="molecule type" value="Genomic_DNA"/>
</dbReference>